<feature type="compositionally biased region" description="Basic residues" evidence="1">
    <location>
        <begin position="1"/>
        <end position="45"/>
    </location>
</feature>
<keyword evidence="3" id="KW-1185">Reference proteome</keyword>
<evidence type="ECO:0000313" key="2">
    <source>
        <dbReference type="Ensembl" id="ENSCMIP00000007939.1"/>
    </source>
</evidence>
<reference evidence="3" key="1">
    <citation type="journal article" date="2006" name="Science">
        <title>Ancient noncoding elements conserved in the human genome.</title>
        <authorList>
            <person name="Venkatesh B."/>
            <person name="Kirkness E.F."/>
            <person name="Loh Y.H."/>
            <person name="Halpern A.L."/>
            <person name="Lee A.P."/>
            <person name="Johnson J."/>
            <person name="Dandona N."/>
            <person name="Viswanathan L.D."/>
            <person name="Tay A."/>
            <person name="Venter J.C."/>
            <person name="Strausberg R.L."/>
            <person name="Brenner S."/>
        </authorList>
    </citation>
    <scope>NUCLEOTIDE SEQUENCE [LARGE SCALE GENOMIC DNA]</scope>
</reference>
<dbReference type="Proteomes" id="UP000314986">
    <property type="component" value="Unassembled WGS sequence"/>
</dbReference>
<reference evidence="3" key="3">
    <citation type="journal article" date="2014" name="Nature">
        <title>Elephant shark genome provides unique insights into gnathostome evolution.</title>
        <authorList>
            <consortium name="International Elephant Shark Genome Sequencing Consortium"/>
            <person name="Venkatesh B."/>
            <person name="Lee A.P."/>
            <person name="Ravi V."/>
            <person name="Maurya A.K."/>
            <person name="Lian M.M."/>
            <person name="Swann J.B."/>
            <person name="Ohta Y."/>
            <person name="Flajnik M.F."/>
            <person name="Sutoh Y."/>
            <person name="Kasahara M."/>
            <person name="Hoon S."/>
            <person name="Gangu V."/>
            <person name="Roy S.W."/>
            <person name="Irimia M."/>
            <person name="Korzh V."/>
            <person name="Kondrychyn I."/>
            <person name="Lim Z.W."/>
            <person name="Tay B.H."/>
            <person name="Tohari S."/>
            <person name="Kong K.W."/>
            <person name="Ho S."/>
            <person name="Lorente-Galdos B."/>
            <person name="Quilez J."/>
            <person name="Marques-Bonet T."/>
            <person name="Raney B.J."/>
            <person name="Ingham P.W."/>
            <person name="Tay A."/>
            <person name="Hillier L.W."/>
            <person name="Minx P."/>
            <person name="Boehm T."/>
            <person name="Wilson R.K."/>
            <person name="Brenner S."/>
            <person name="Warren W.C."/>
        </authorList>
    </citation>
    <scope>NUCLEOTIDE SEQUENCE [LARGE SCALE GENOMIC DNA]</scope>
</reference>
<proteinExistence type="predicted"/>
<accession>A0A4W3HDW8</accession>
<evidence type="ECO:0000313" key="3">
    <source>
        <dbReference type="Proteomes" id="UP000314986"/>
    </source>
</evidence>
<name>A0A4W3HDW8_CALMI</name>
<sequence length="77" mass="9273">MKTRYRGKCSQSRKRYTKVKMTKMKRRGQPKTRYAHKQKPLKRIKPKAENEVQNALKAKQKSLNQSLRHQISLRKHV</sequence>
<dbReference type="GeneTree" id="ENSGT00970000197163"/>
<protein>
    <submittedName>
        <fullName evidence="2">Uncharacterized protein</fullName>
    </submittedName>
</protein>
<feature type="region of interest" description="Disordered" evidence="1">
    <location>
        <begin position="1"/>
        <end position="48"/>
    </location>
</feature>
<evidence type="ECO:0000256" key="1">
    <source>
        <dbReference type="SAM" id="MobiDB-lite"/>
    </source>
</evidence>
<reference evidence="3" key="2">
    <citation type="journal article" date="2007" name="PLoS Biol.">
        <title>Survey sequencing and comparative analysis of the elephant shark (Callorhinchus milii) genome.</title>
        <authorList>
            <person name="Venkatesh B."/>
            <person name="Kirkness E.F."/>
            <person name="Loh Y.H."/>
            <person name="Halpern A.L."/>
            <person name="Lee A.P."/>
            <person name="Johnson J."/>
            <person name="Dandona N."/>
            <person name="Viswanathan L.D."/>
            <person name="Tay A."/>
            <person name="Venter J.C."/>
            <person name="Strausberg R.L."/>
            <person name="Brenner S."/>
        </authorList>
    </citation>
    <scope>NUCLEOTIDE SEQUENCE [LARGE SCALE GENOMIC DNA]</scope>
</reference>
<dbReference type="InParanoid" id="A0A4W3HDW8"/>
<dbReference type="AlphaFoldDB" id="A0A4W3HDW8"/>
<dbReference type="Ensembl" id="ENSCMIT00000008169.1">
    <property type="protein sequence ID" value="ENSCMIP00000007939.1"/>
    <property type="gene ID" value="ENSCMIG00000004289.1"/>
</dbReference>
<organism evidence="2 3">
    <name type="scientific">Callorhinchus milii</name>
    <name type="common">Ghost shark</name>
    <dbReference type="NCBI Taxonomy" id="7868"/>
    <lineage>
        <taxon>Eukaryota</taxon>
        <taxon>Metazoa</taxon>
        <taxon>Chordata</taxon>
        <taxon>Craniata</taxon>
        <taxon>Vertebrata</taxon>
        <taxon>Chondrichthyes</taxon>
        <taxon>Holocephali</taxon>
        <taxon>Chimaeriformes</taxon>
        <taxon>Callorhinchidae</taxon>
        <taxon>Callorhinchus</taxon>
    </lineage>
</organism>
<reference evidence="2" key="5">
    <citation type="submission" date="2025-09" db="UniProtKB">
        <authorList>
            <consortium name="Ensembl"/>
        </authorList>
    </citation>
    <scope>IDENTIFICATION</scope>
</reference>
<reference evidence="2" key="4">
    <citation type="submission" date="2025-08" db="UniProtKB">
        <authorList>
            <consortium name="Ensembl"/>
        </authorList>
    </citation>
    <scope>IDENTIFICATION</scope>
</reference>